<evidence type="ECO:0000313" key="3">
    <source>
        <dbReference type="EMBL" id="MEM5502211.1"/>
    </source>
</evidence>
<reference evidence="3 4" key="1">
    <citation type="submission" date="2024-03" db="EMBL/GenBank/DDBJ databases">
        <title>Community enrichment and isolation of bacterial strains for fucoidan degradation.</title>
        <authorList>
            <person name="Sichert A."/>
        </authorList>
    </citation>
    <scope>NUCLEOTIDE SEQUENCE [LARGE SCALE GENOMIC DNA]</scope>
    <source>
        <strain evidence="3 4">AS62</strain>
    </source>
</reference>
<dbReference type="InterPro" id="IPR003774">
    <property type="entry name" value="AlgH-like"/>
</dbReference>
<dbReference type="PANTHER" id="PTHR30327:SF1">
    <property type="entry name" value="UPF0301 PROTEIN YQGE"/>
    <property type="match status" value="1"/>
</dbReference>
<proteinExistence type="inferred from homology"/>
<accession>A0ABU9T7W1</accession>
<gene>
    <name evidence="3" type="ORF">WNY59_11465</name>
</gene>
<evidence type="ECO:0000256" key="1">
    <source>
        <dbReference type="ARBA" id="ARBA00009600"/>
    </source>
</evidence>
<dbReference type="EMBL" id="JBBMQO010000006">
    <property type="protein sequence ID" value="MEM5502211.1"/>
    <property type="molecule type" value="Genomic_DNA"/>
</dbReference>
<organism evidence="3 4">
    <name type="scientific">Ahrensia kielensis</name>
    <dbReference type="NCBI Taxonomy" id="76980"/>
    <lineage>
        <taxon>Bacteria</taxon>
        <taxon>Pseudomonadati</taxon>
        <taxon>Pseudomonadota</taxon>
        <taxon>Alphaproteobacteria</taxon>
        <taxon>Hyphomicrobiales</taxon>
        <taxon>Ahrensiaceae</taxon>
        <taxon>Ahrensia</taxon>
    </lineage>
</organism>
<comment type="caution">
    <text evidence="3">The sequence shown here is derived from an EMBL/GenBank/DDBJ whole genome shotgun (WGS) entry which is preliminary data.</text>
</comment>
<protein>
    <recommendedName>
        <fullName evidence="2">UPF0301 protein WNY59_11465</fullName>
    </recommendedName>
</protein>
<dbReference type="PANTHER" id="PTHR30327">
    <property type="entry name" value="UNCHARACTERIZED PROTEIN YQGE"/>
    <property type="match status" value="1"/>
</dbReference>
<name>A0ABU9T7W1_9HYPH</name>
<comment type="similarity">
    <text evidence="1 2">Belongs to the UPF0301 (AlgH) family.</text>
</comment>
<dbReference type="Proteomes" id="UP001477870">
    <property type="component" value="Unassembled WGS sequence"/>
</dbReference>
<evidence type="ECO:0000313" key="4">
    <source>
        <dbReference type="Proteomes" id="UP001477870"/>
    </source>
</evidence>
<sequence length="206" mass="22542">MSIYGMDNLVSDKGEETGQFEGKFLLAMPTLEASIFDRSIIYMCAHSHDGAMGFQVNKPCDMTIKELISKTDIGQETKSISKSSAVTSDLVRYGGPVDEHRGFVLHSGDYHCDTTIPICEHVYLTSNIEILRSIMHGEGPSRLAVSLGYAGWGPGQLEQEVADNAWLTLDADIDVVFDPRHEGKYERMLVAMGITPAHFIAQAGSA</sequence>
<dbReference type="SUPFAM" id="SSF143456">
    <property type="entry name" value="VC0467-like"/>
    <property type="match status" value="1"/>
</dbReference>
<dbReference type="Pfam" id="PF02622">
    <property type="entry name" value="DUF179"/>
    <property type="match status" value="1"/>
</dbReference>
<dbReference type="HAMAP" id="MF_00758">
    <property type="entry name" value="UPF0301"/>
    <property type="match status" value="1"/>
</dbReference>
<keyword evidence="4" id="KW-1185">Reference proteome</keyword>
<evidence type="ECO:0000256" key="2">
    <source>
        <dbReference type="HAMAP-Rule" id="MF_00758"/>
    </source>
</evidence>
<dbReference type="NCBIfam" id="NF001268">
    <property type="entry name" value="PRK00228.1-4"/>
    <property type="match status" value="1"/>
</dbReference>
<dbReference type="Gene3D" id="3.40.1740.10">
    <property type="entry name" value="VC0467-like"/>
    <property type="match status" value="1"/>
</dbReference>